<gene>
    <name evidence="1" type="ORF">AAFP95_00060</name>
</gene>
<sequence>MSQFKGKSIIIAAPNHYGLLQRFKENLEALGFNVTVIPDDIKVYIGLKNNLIHIYKKLFNKNSEFKREKRLN</sequence>
<name>A0AAU6WRI5_9FLAO</name>
<dbReference type="EMBL" id="CP154834">
    <property type="protein sequence ID" value="XAO74532.1"/>
    <property type="molecule type" value="Genomic_DNA"/>
</dbReference>
<dbReference type="Proteomes" id="UP001463665">
    <property type="component" value="Chromosome"/>
</dbReference>
<evidence type="ECO:0000313" key="2">
    <source>
        <dbReference type="Proteomes" id="UP001463665"/>
    </source>
</evidence>
<evidence type="ECO:0000313" key="1">
    <source>
        <dbReference type="EMBL" id="XAO74532.1"/>
    </source>
</evidence>
<protein>
    <submittedName>
        <fullName evidence="1">Uncharacterized protein</fullName>
    </submittedName>
</protein>
<proteinExistence type="predicted"/>
<dbReference type="RefSeq" id="WP_345766615.1">
    <property type="nucleotide sequence ID" value="NZ_CP154834.1"/>
</dbReference>
<reference evidence="1 2" key="1">
    <citation type="submission" date="2024-04" db="EMBL/GenBank/DDBJ databases">
        <title>Genome sequencing and assembly of rice foliar adapted Chryseobacterium endophyticum OsEnb-ALM-A6.</title>
        <authorList>
            <person name="Kumar S."/>
            <person name="Javed M."/>
            <person name="Chouhan V."/>
            <person name="Charishma K."/>
            <person name="Patel A."/>
            <person name="Kumar M."/>
            <person name="Sahu K.P."/>
            <person name="Kumar A."/>
        </authorList>
    </citation>
    <scope>NUCLEOTIDE SEQUENCE [LARGE SCALE GENOMIC DNA]</scope>
    <source>
        <strain evidence="1 2">OsEnb-ALM-A6</strain>
    </source>
</reference>
<dbReference type="AlphaFoldDB" id="A0AAU6WRI5"/>
<accession>A0AAU6WRI5</accession>
<organism evidence="1 2">
    <name type="scientific">Chryseobacterium endophyticum</name>
    <dbReference type="NCBI Taxonomy" id="1854762"/>
    <lineage>
        <taxon>Bacteria</taxon>
        <taxon>Pseudomonadati</taxon>
        <taxon>Bacteroidota</taxon>
        <taxon>Flavobacteriia</taxon>
        <taxon>Flavobacteriales</taxon>
        <taxon>Weeksellaceae</taxon>
        <taxon>Chryseobacterium group</taxon>
        <taxon>Chryseobacterium</taxon>
    </lineage>
</organism>
<keyword evidence="2" id="KW-1185">Reference proteome</keyword>